<name>A0ABD2WHV5_9HYME</name>
<protein>
    <submittedName>
        <fullName evidence="1">Uncharacterized protein</fullName>
    </submittedName>
</protein>
<evidence type="ECO:0000313" key="2">
    <source>
        <dbReference type="Proteomes" id="UP001627154"/>
    </source>
</evidence>
<proteinExistence type="predicted"/>
<dbReference type="AlphaFoldDB" id="A0ABD2WHV5"/>
<accession>A0ABD2WHV5</accession>
<keyword evidence="2" id="KW-1185">Reference proteome</keyword>
<organism evidence="1 2">
    <name type="scientific">Trichogramma kaykai</name>
    <dbReference type="NCBI Taxonomy" id="54128"/>
    <lineage>
        <taxon>Eukaryota</taxon>
        <taxon>Metazoa</taxon>
        <taxon>Ecdysozoa</taxon>
        <taxon>Arthropoda</taxon>
        <taxon>Hexapoda</taxon>
        <taxon>Insecta</taxon>
        <taxon>Pterygota</taxon>
        <taxon>Neoptera</taxon>
        <taxon>Endopterygota</taxon>
        <taxon>Hymenoptera</taxon>
        <taxon>Apocrita</taxon>
        <taxon>Proctotrupomorpha</taxon>
        <taxon>Chalcidoidea</taxon>
        <taxon>Trichogrammatidae</taxon>
        <taxon>Trichogramma</taxon>
    </lineage>
</organism>
<sequence>MRYLSKIRLKVTQSARNSIPCMNYRYLLLYGQLVLFRKICRKIFTCTRTHEHTRIRVSKKRERERMRRTSLASCIREERLQRLAAASAQQEPLFDEYFGASLSLFLPEVVSSHGWLYFARRV</sequence>
<comment type="caution">
    <text evidence="1">The sequence shown here is derived from an EMBL/GenBank/DDBJ whole genome shotgun (WGS) entry which is preliminary data.</text>
</comment>
<gene>
    <name evidence="1" type="ORF">TKK_012918</name>
</gene>
<reference evidence="1 2" key="1">
    <citation type="journal article" date="2024" name="bioRxiv">
        <title>A reference genome for Trichogramma kaykai: A tiny desert-dwelling parasitoid wasp with competing sex-ratio distorters.</title>
        <authorList>
            <person name="Culotta J."/>
            <person name="Lindsey A.R."/>
        </authorList>
    </citation>
    <scope>NUCLEOTIDE SEQUENCE [LARGE SCALE GENOMIC DNA]</scope>
    <source>
        <strain evidence="1 2">KSX58</strain>
    </source>
</reference>
<dbReference type="Proteomes" id="UP001627154">
    <property type="component" value="Unassembled WGS sequence"/>
</dbReference>
<evidence type="ECO:0000313" key="1">
    <source>
        <dbReference type="EMBL" id="KAL3392605.1"/>
    </source>
</evidence>
<dbReference type="EMBL" id="JBJJXI010000103">
    <property type="protein sequence ID" value="KAL3392605.1"/>
    <property type="molecule type" value="Genomic_DNA"/>
</dbReference>